<evidence type="ECO:0000256" key="14">
    <source>
        <dbReference type="HAMAP-Rule" id="MF_01815"/>
    </source>
</evidence>
<evidence type="ECO:0000256" key="11">
    <source>
        <dbReference type="ARBA" id="ARBA00052407"/>
    </source>
</evidence>
<dbReference type="GO" id="GO:0044550">
    <property type="term" value="P:secondary metabolite biosynthetic process"/>
    <property type="evidence" value="ECO:0007669"/>
    <property type="project" value="TreeGrafter"/>
</dbReference>
<dbReference type="GO" id="GO:0004315">
    <property type="term" value="F:3-oxoacyl-[acyl-carrier-protein] synthase activity"/>
    <property type="evidence" value="ECO:0007669"/>
    <property type="project" value="InterPro"/>
</dbReference>
<keyword evidence="14" id="KW-0511">Multifunctional enzyme</keyword>
<evidence type="ECO:0000256" key="6">
    <source>
        <dbReference type="ARBA" id="ARBA00022832"/>
    </source>
</evidence>
<evidence type="ECO:0000259" key="15">
    <source>
        <dbReference type="Pfam" id="PF08541"/>
    </source>
</evidence>
<dbReference type="GO" id="GO:0006633">
    <property type="term" value="P:fatty acid biosynthetic process"/>
    <property type="evidence" value="ECO:0007669"/>
    <property type="project" value="UniProtKB-UniRule"/>
</dbReference>
<feature type="region of interest" description="ACP-binding" evidence="14">
    <location>
        <begin position="252"/>
        <end position="256"/>
    </location>
</feature>
<keyword evidence="18" id="KW-1185">Reference proteome</keyword>
<reference evidence="17 18" key="2">
    <citation type="journal article" date="2016" name="Genome Announc.">
        <title>Complete Genome Sequences of Two Interactive Moderate Thermophiles, Paenibacillus napthalenovorans 32O-Y and Paenibacillus sp. 32O-W.</title>
        <authorList>
            <person name="Butler R.R.III."/>
            <person name="Wang J."/>
            <person name="Stark B.C."/>
            <person name="Pombert J.F."/>
        </authorList>
    </citation>
    <scope>NUCLEOTIDE SEQUENCE [LARGE SCALE GENOMIC DNA]</scope>
    <source>
        <strain evidence="17 18">32O-Y</strain>
    </source>
</reference>
<dbReference type="EC" id="2.3.1.180" evidence="14"/>
<feature type="domain" description="Beta-ketoacyl-[acyl-carrier-protein] synthase III C-terminal" evidence="15">
    <location>
        <begin position="235"/>
        <end position="324"/>
    </location>
</feature>
<dbReference type="InterPro" id="IPR013751">
    <property type="entry name" value="ACP_syn_III_N"/>
</dbReference>
<keyword evidence="5 14" id="KW-0808">Transferase</keyword>
<dbReference type="FunFam" id="3.40.47.10:FF:000004">
    <property type="entry name" value="3-oxoacyl-[acyl-carrier-protein] synthase 3"/>
    <property type="match status" value="1"/>
</dbReference>
<dbReference type="NCBIfam" id="TIGR00747">
    <property type="entry name" value="fabH"/>
    <property type="match status" value="1"/>
</dbReference>
<evidence type="ECO:0000256" key="4">
    <source>
        <dbReference type="ARBA" id="ARBA00022516"/>
    </source>
</evidence>
<dbReference type="KEGG" id="pnp:IJ22_33740"/>
<comment type="domain">
    <text evidence="14">The last Arg residue of the ACP-binding site is essential for the weak association between ACP/AcpP and FabH.</text>
</comment>
<dbReference type="PANTHER" id="PTHR34069:SF2">
    <property type="entry name" value="BETA-KETOACYL-[ACYL-CARRIER-PROTEIN] SYNTHASE III"/>
    <property type="match status" value="1"/>
</dbReference>
<dbReference type="GO" id="GO:0033818">
    <property type="term" value="F:beta-ketoacyl-acyl-carrier-protein synthase III activity"/>
    <property type="evidence" value="ECO:0007669"/>
    <property type="project" value="UniProtKB-UniRule"/>
</dbReference>
<evidence type="ECO:0000313" key="17">
    <source>
        <dbReference type="EMBL" id="ALS23735.1"/>
    </source>
</evidence>
<evidence type="ECO:0000256" key="2">
    <source>
        <dbReference type="ARBA" id="ARBA00008642"/>
    </source>
</evidence>
<comment type="function">
    <text evidence="14">Catalyzes the condensation reaction of fatty acid synthesis by the addition to an acyl acceptor of two carbons from malonyl-ACP. Catalyzes the first condensation reaction which initiates fatty acid synthesis and may therefore play a role in governing the total rate of fatty acid production. Possesses both acetoacetyl-ACP synthase and acetyl transacylase activities. Its substrate specificity determines the biosynthesis of branched-chain and/or straight-chain of fatty acids.</text>
</comment>
<feature type="active site" evidence="14">
    <location>
        <position position="281"/>
    </location>
</feature>
<evidence type="ECO:0000256" key="3">
    <source>
        <dbReference type="ARBA" id="ARBA00022490"/>
    </source>
</evidence>
<gene>
    <name evidence="14" type="primary">fabH</name>
    <name evidence="17" type="ORF">IJ22_33740</name>
</gene>
<dbReference type="InterPro" id="IPR016039">
    <property type="entry name" value="Thiolase-like"/>
</dbReference>
<evidence type="ECO:0000256" key="10">
    <source>
        <dbReference type="ARBA" id="ARBA00051096"/>
    </source>
</evidence>
<dbReference type="GO" id="GO:0005737">
    <property type="term" value="C:cytoplasm"/>
    <property type="evidence" value="ECO:0007669"/>
    <property type="project" value="UniProtKB-SubCell"/>
</dbReference>
<feature type="active site" evidence="14">
    <location>
        <position position="113"/>
    </location>
</feature>
<keyword evidence="4 14" id="KW-0444">Lipid biosynthesis</keyword>
<dbReference type="Pfam" id="PF08541">
    <property type="entry name" value="ACP_syn_III_C"/>
    <property type="match status" value="1"/>
</dbReference>
<comment type="catalytic activity">
    <reaction evidence="11">
        <text>(2S)-2-methylbutanoyl-CoA + malonyl-[ACP] + H(+) = (4S)-4-methyl-3-oxohexanoyl-[ACP] + CO2 + CoA</text>
        <dbReference type="Rhea" id="RHEA:42276"/>
        <dbReference type="Rhea" id="RHEA-COMP:9623"/>
        <dbReference type="Rhea" id="RHEA-COMP:17148"/>
        <dbReference type="ChEBI" id="CHEBI:15378"/>
        <dbReference type="ChEBI" id="CHEBI:16526"/>
        <dbReference type="ChEBI" id="CHEBI:57287"/>
        <dbReference type="ChEBI" id="CHEBI:78449"/>
        <dbReference type="ChEBI" id="CHEBI:88166"/>
        <dbReference type="ChEBI" id="CHEBI:167462"/>
        <dbReference type="EC" id="2.3.1.300"/>
    </reaction>
    <physiologicalReaction direction="left-to-right" evidence="11">
        <dbReference type="Rhea" id="RHEA:42277"/>
    </physiologicalReaction>
</comment>
<dbReference type="Gene3D" id="3.40.47.10">
    <property type="match status" value="1"/>
</dbReference>
<comment type="catalytic activity">
    <reaction evidence="10">
        <text>malonyl-[ACP] + acetyl-CoA + H(+) = 3-oxobutanoyl-[ACP] + CO2 + CoA</text>
        <dbReference type="Rhea" id="RHEA:12080"/>
        <dbReference type="Rhea" id="RHEA-COMP:9623"/>
        <dbReference type="Rhea" id="RHEA-COMP:9625"/>
        <dbReference type="ChEBI" id="CHEBI:15378"/>
        <dbReference type="ChEBI" id="CHEBI:16526"/>
        <dbReference type="ChEBI" id="CHEBI:57287"/>
        <dbReference type="ChEBI" id="CHEBI:57288"/>
        <dbReference type="ChEBI" id="CHEBI:78449"/>
        <dbReference type="ChEBI" id="CHEBI:78450"/>
        <dbReference type="EC" id="2.3.1.180"/>
    </reaction>
    <physiologicalReaction direction="left-to-right" evidence="10">
        <dbReference type="Rhea" id="RHEA:12081"/>
    </physiologicalReaction>
</comment>
<evidence type="ECO:0000256" key="9">
    <source>
        <dbReference type="ARBA" id="ARBA00023315"/>
    </source>
</evidence>
<organism evidence="17 18">
    <name type="scientific">Paenibacillus naphthalenovorans</name>
    <dbReference type="NCBI Taxonomy" id="162209"/>
    <lineage>
        <taxon>Bacteria</taxon>
        <taxon>Bacillati</taxon>
        <taxon>Bacillota</taxon>
        <taxon>Bacilli</taxon>
        <taxon>Bacillales</taxon>
        <taxon>Paenibacillaceae</taxon>
        <taxon>Paenibacillus</taxon>
    </lineage>
</organism>
<dbReference type="CDD" id="cd00830">
    <property type="entry name" value="KAS_III"/>
    <property type="match status" value="1"/>
</dbReference>
<comment type="catalytic activity">
    <reaction evidence="12">
        <text>2-methylpropanoyl-CoA + malonyl-[ACP] + H(+) = 4-methyl-3-oxopentanoyl-[ACP] + CO2 + CoA</text>
        <dbReference type="Rhea" id="RHEA:42268"/>
        <dbReference type="Rhea" id="RHEA-COMP:9623"/>
        <dbReference type="Rhea" id="RHEA-COMP:9940"/>
        <dbReference type="ChEBI" id="CHEBI:15378"/>
        <dbReference type="ChEBI" id="CHEBI:16526"/>
        <dbReference type="ChEBI" id="CHEBI:57287"/>
        <dbReference type="ChEBI" id="CHEBI:57338"/>
        <dbReference type="ChEBI" id="CHEBI:78449"/>
        <dbReference type="ChEBI" id="CHEBI:78820"/>
        <dbReference type="EC" id="2.3.1.300"/>
    </reaction>
    <physiologicalReaction direction="left-to-right" evidence="12">
        <dbReference type="Rhea" id="RHEA:42269"/>
    </physiologicalReaction>
</comment>
<name>A0A0U2VW82_9BACL</name>
<evidence type="ECO:0000256" key="1">
    <source>
        <dbReference type="ARBA" id="ARBA00005194"/>
    </source>
</evidence>
<dbReference type="PANTHER" id="PTHR34069">
    <property type="entry name" value="3-OXOACYL-[ACYL-CARRIER-PROTEIN] SYNTHASE 3"/>
    <property type="match status" value="1"/>
</dbReference>
<reference evidence="18" key="1">
    <citation type="submission" date="2015-12" db="EMBL/GenBank/DDBJ databases">
        <title>Complete genome sequences of two moderately thermophilic Paenibacillus species.</title>
        <authorList>
            <person name="Butler R.III."/>
            <person name="Wang J."/>
            <person name="Stark B.C."/>
            <person name="Pombert J.-F."/>
        </authorList>
    </citation>
    <scope>NUCLEOTIDE SEQUENCE [LARGE SCALE GENOMIC DNA]</scope>
    <source>
        <strain evidence="18">32O-Y</strain>
    </source>
</reference>
<evidence type="ECO:0000256" key="5">
    <source>
        <dbReference type="ARBA" id="ARBA00022679"/>
    </source>
</evidence>
<dbReference type="SUPFAM" id="SSF53901">
    <property type="entry name" value="Thiolase-like"/>
    <property type="match status" value="1"/>
</dbReference>
<keyword evidence="8 14" id="KW-0275">Fatty acid biosynthesis</keyword>
<dbReference type="InterPro" id="IPR013747">
    <property type="entry name" value="ACP_syn_III_C"/>
</dbReference>
<keyword evidence="6 14" id="KW-0276">Fatty acid metabolism</keyword>
<dbReference type="HAMAP" id="MF_01815">
    <property type="entry name" value="FabH"/>
    <property type="match status" value="1"/>
</dbReference>
<protein>
    <recommendedName>
        <fullName evidence="14">Beta-ketoacyl-[acyl-carrier-protein] synthase III</fullName>
        <shortName evidence="14">Beta-ketoacyl-ACP synthase III</shortName>
        <shortName evidence="14">KAS III</shortName>
        <ecNumber evidence="14">2.3.1.180</ecNumber>
    </recommendedName>
    <alternativeName>
        <fullName evidence="14">3-oxoacyl-[acyl-carrier-protein] synthase 3</fullName>
    </alternativeName>
    <alternativeName>
        <fullName evidence="14">3-oxoacyl-[acyl-carrier-protein] synthase III</fullName>
    </alternativeName>
</protein>
<dbReference type="OrthoDB" id="9815506at2"/>
<comment type="pathway">
    <text evidence="1 14">Lipid metabolism; fatty acid biosynthesis.</text>
</comment>
<keyword evidence="9 14" id="KW-0012">Acyltransferase</keyword>
<evidence type="ECO:0000259" key="16">
    <source>
        <dbReference type="Pfam" id="PF08545"/>
    </source>
</evidence>
<dbReference type="PATRIC" id="fig|162209.4.peg.3610"/>
<evidence type="ECO:0000313" key="18">
    <source>
        <dbReference type="Proteomes" id="UP000061660"/>
    </source>
</evidence>
<dbReference type="InterPro" id="IPR004655">
    <property type="entry name" value="FabH"/>
</dbReference>
<accession>A0A0U2VW82</accession>
<comment type="subcellular location">
    <subcellularLocation>
        <location evidence="14">Cytoplasm</location>
    </subcellularLocation>
</comment>
<comment type="similarity">
    <text evidence="2 14">Belongs to the thiolase-like superfamily. FabH family.</text>
</comment>
<evidence type="ECO:0000256" key="12">
    <source>
        <dbReference type="ARBA" id="ARBA00052467"/>
    </source>
</evidence>
<feature type="domain" description="Beta-ketoacyl-[acyl-carrier-protein] synthase III N-terminal" evidence="16">
    <location>
        <begin position="107"/>
        <end position="187"/>
    </location>
</feature>
<dbReference type="EMBL" id="CP013652">
    <property type="protein sequence ID" value="ALS23735.1"/>
    <property type="molecule type" value="Genomic_DNA"/>
</dbReference>
<comment type="subunit">
    <text evidence="14">Homodimer.</text>
</comment>
<sequence length="324" mass="35244">MYRAAISGIGAYLPTGRMTNEDLKRLISLEDEWIVSRTGIRERRISGVSEATSDLAYLAALDALDDAGILASEIDLILVATETPDHILPPVACQIQRQLGCRPIGAMDVHSTCVGFLSALQIADQYIKAGMHRCILVIGADTLSKLTDYSDPYTSILFGDGAGAVIVSRMKDNDEGKIISTSLHADGEAFEFLYVPGGGSRHPASEEYKSKMVMDGGKIFKAAVKAMTSGAEEILERSGYRIDQVDWFIPHQANERIIDAVARNLHFPEEKVVKTIHNYGNSCSATIPVSFHEAVRDGRIRHGDTILMTAFGAGLVWGAALIKY</sequence>
<dbReference type="Proteomes" id="UP000061660">
    <property type="component" value="Chromosome"/>
</dbReference>
<evidence type="ECO:0000256" key="7">
    <source>
        <dbReference type="ARBA" id="ARBA00023098"/>
    </source>
</evidence>
<comment type="catalytic activity">
    <reaction evidence="13">
        <text>3-methylbutanoyl-CoA + malonyl-[ACP] + H(+) = 5-methyl-3-oxohexanoyl-[ACP] + CO2 + CoA</text>
        <dbReference type="Rhea" id="RHEA:42272"/>
        <dbReference type="Rhea" id="RHEA-COMP:9623"/>
        <dbReference type="Rhea" id="RHEA-COMP:9941"/>
        <dbReference type="ChEBI" id="CHEBI:15378"/>
        <dbReference type="ChEBI" id="CHEBI:16526"/>
        <dbReference type="ChEBI" id="CHEBI:57287"/>
        <dbReference type="ChEBI" id="CHEBI:57345"/>
        <dbReference type="ChEBI" id="CHEBI:78449"/>
        <dbReference type="ChEBI" id="CHEBI:78822"/>
        <dbReference type="EC" id="2.3.1.300"/>
    </reaction>
    <physiologicalReaction direction="left-to-right" evidence="13">
        <dbReference type="Rhea" id="RHEA:42273"/>
    </physiologicalReaction>
</comment>
<dbReference type="STRING" id="162209.IJ22_33740"/>
<dbReference type="AlphaFoldDB" id="A0A0U2VW82"/>
<proteinExistence type="inferred from homology"/>
<dbReference type="NCBIfam" id="NF006829">
    <property type="entry name" value="PRK09352.1"/>
    <property type="match status" value="1"/>
</dbReference>
<evidence type="ECO:0000256" key="8">
    <source>
        <dbReference type="ARBA" id="ARBA00023160"/>
    </source>
</evidence>
<evidence type="ECO:0000256" key="13">
    <source>
        <dbReference type="ARBA" id="ARBA00052985"/>
    </source>
</evidence>
<keyword evidence="3 14" id="KW-0963">Cytoplasm</keyword>
<feature type="active site" evidence="14">
    <location>
        <position position="251"/>
    </location>
</feature>
<dbReference type="UniPathway" id="UPA00094"/>
<keyword evidence="7 14" id="KW-0443">Lipid metabolism</keyword>
<dbReference type="Pfam" id="PF08545">
    <property type="entry name" value="ACP_syn_III"/>
    <property type="match status" value="1"/>
</dbReference>
<dbReference type="RefSeq" id="WP_062409595.1">
    <property type="nucleotide sequence ID" value="NZ_CP013652.1"/>
</dbReference>